<keyword evidence="22" id="KW-1185">Reference proteome</keyword>
<dbReference type="Pfam" id="PF01414">
    <property type="entry name" value="DSL"/>
    <property type="match status" value="1"/>
</dbReference>
<dbReference type="GO" id="GO:0048666">
    <property type="term" value="P:neuron development"/>
    <property type="evidence" value="ECO:0007669"/>
    <property type="project" value="UniProtKB-ARBA"/>
</dbReference>
<feature type="domain" description="EGF-like" evidence="19">
    <location>
        <begin position="498"/>
        <end position="534"/>
    </location>
</feature>
<feature type="region of interest" description="Disordered" evidence="16">
    <location>
        <begin position="596"/>
        <end position="636"/>
    </location>
</feature>
<dbReference type="FunFam" id="2.10.25.10:FF:000018">
    <property type="entry name" value="Delta-like 1"/>
    <property type="match status" value="1"/>
</dbReference>
<dbReference type="CDD" id="cd00054">
    <property type="entry name" value="EGF_CA"/>
    <property type="match status" value="6"/>
</dbReference>
<keyword evidence="4 15" id="KW-0812">Transmembrane</keyword>
<feature type="domain" description="EGF-like" evidence="19">
    <location>
        <begin position="460"/>
        <end position="496"/>
    </location>
</feature>
<evidence type="ECO:0000256" key="3">
    <source>
        <dbReference type="ARBA" id="ARBA00022536"/>
    </source>
</evidence>
<evidence type="ECO:0000256" key="10">
    <source>
        <dbReference type="ARBA" id="ARBA00023136"/>
    </source>
</evidence>
<proteinExistence type="predicted"/>
<keyword evidence="6 15" id="KW-0677">Repeat</keyword>
<dbReference type="GO" id="GO:0016330">
    <property type="term" value="P:second mitotic wave involved in compound eye morphogenesis"/>
    <property type="evidence" value="ECO:0007669"/>
    <property type="project" value="UniProtKB-ARBA"/>
</dbReference>
<dbReference type="AlphaFoldDB" id="A0A9P0HJ56"/>
<dbReference type="GO" id="GO:0030718">
    <property type="term" value="P:germ-line stem cell population maintenance"/>
    <property type="evidence" value="ECO:0007669"/>
    <property type="project" value="UniProtKB-ARBA"/>
</dbReference>
<dbReference type="Gene3D" id="2.60.40.3510">
    <property type="match status" value="1"/>
</dbReference>
<keyword evidence="8" id="KW-0832">Ubl conjugation</keyword>
<evidence type="ECO:0000256" key="13">
    <source>
        <dbReference type="PROSITE-ProRule" id="PRU00076"/>
    </source>
</evidence>
<keyword evidence="7" id="KW-0221">Differentiation</keyword>
<feature type="disulfide bond" evidence="13">
    <location>
        <begin position="486"/>
        <end position="495"/>
    </location>
</feature>
<evidence type="ECO:0000313" key="21">
    <source>
        <dbReference type="EMBL" id="CAH1403049.1"/>
    </source>
</evidence>
<feature type="signal peptide" evidence="18">
    <location>
        <begin position="1"/>
        <end position="20"/>
    </location>
</feature>
<feature type="disulfide bond" evidence="14">
    <location>
        <begin position="185"/>
        <end position="197"/>
    </location>
</feature>
<comment type="subcellular location">
    <subcellularLocation>
        <location evidence="1 15">Membrane</location>
        <topology evidence="1 15">Single-pass type I membrane protein</topology>
    </subcellularLocation>
</comment>
<dbReference type="GO" id="GO:0046331">
    <property type="term" value="P:lateral inhibition"/>
    <property type="evidence" value="ECO:0007669"/>
    <property type="project" value="UniProtKB-ARBA"/>
</dbReference>
<dbReference type="FunFam" id="2.10.25.10:FF:000064">
    <property type="entry name" value="Delta-like protein"/>
    <property type="match status" value="1"/>
</dbReference>
<comment type="caution">
    <text evidence="13">Lacks conserved residue(s) required for the propagation of feature annotation.</text>
</comment>
<dbReference type="SMART" id="SM00051">
    <property type="entry name" value="DSL"/>
    <property type="match status" value="1"/>
</dbReference>
<dbReference type="SUPFAM" id="SSF57184">
    <property type="entry name" value="Growth factor receptor domain"/>
    <property type="match status" value="1"/>
</dbReference>
<evidence type="ECO:0000256" key="17">
    <source>
        <dbReference type="SAM" id="Phobius"/>
    </source>
</evidence>
<dbReference type="GO" id="GO:0042063">
    <property type="term" value="P:gliogenesis"/>
    <property type="evidence" value="ECO:0007669"/>
    <property type="project" value="UniProtKB-ARBA"/>
</dbReference>
<dbReference type="PROSITE" id="PS50026">
    <property type="entry name" value="EGF_3"/>
    <property type="match status" value="6"/>
</dbReference>
<dbReference type="GO" id="GO:0000902">
    <property type="term" value="P:cell morphogenesis"/>
    <property type="evidence" value="ECO:0007669"/>
    <property type="project" value="UniProtKB-ARBA"/>
</dbReference>
<dbReference type="OrthoDB" id="283575at2759"/>
<dbReference type="InterPro" id="IPR013032">
    <property type="entry name" value="EGF-like_CS"/>
</dbReference>
<evidence type="ECO:0000256" key="7">
    <source>
        <dbReference type="ARBA" id="ARBA00022782"/>
    </source>
</evidence>
<evidence type="ECO:0000259" key="20">
    <source>
        <dbReference type="PROSITE" id="PS51051"/>
    </source>
</evidence>
<gene>
    <name evidence="21" type="ORF">NEZAVI_LOCUS11722</name>
</gene>
<dbReference type="PANTHER" id="PTHR24049">
    <property type="entry name" value="CRUMBS FAMILY MEMBER"/>
    <property type="match status" value="1"/>
</dbReference>
<dbReference type="PROSITE" id="PS01187">
    <property type="entry name" value="EGF_CA"/>
    <property type="match status" value="1"/>
</dbReference>
<evidence type="ECO:0000313" key="22">
    <source>
        <dbReference type="Proteomes" id="UP001152798"/>
    </source>
</evidence>
<dbReference type="InterPro" id="IPR009030">
    <property type="entry name" value="Growth_fac_rcpt_cys_sf"/>
</dbReference>
<dbReference type="Pfam" id="PF00008">
    <property type="entry name" value="EGF"/>
    <property type="match status" value="4"/>
</dbReference>
<dbReference type="GO" id="GO:0048018">
    <property type="term" value="F:receptor ligand activity"/>
    <property type="evidence" value="ECO:0007669"/>
    <property type="project" value="UniProtKB-ARBA"/>
</dbReference>
<dbReference type="Gene3D" id="2.10.25.140">
    <property type="match status" value="1"/>
</dbReference>
<dbReference type="FunFam" id="2.10.25.10:FF:000472">
    <property type="entry name" value="Uncharacterized protein, isoform A"/>
    <property type="match status" value="1"/>
</dbReference>
<dbReference type="InterPro" id="IPR000742">
    <property type="entry name" value="EGF"/>
</dbReference>
<dbReference type="InterPro" id="IPR001881">
    <property type="entry name" value="EGF-like_Ca-bd_dom"/>
</dbReference>
<dbReference type="Pfam" id="PF12661">
    <property type="entry name" value="hEGF"/>
    <property type="match status" value="2"/>
</dbReference>
<evidence type="ECO:0000256" key="18">
    <source>
        <dbReference type="SAM" id="SignalP"/>
    </source>
</evidence>
<sequence length="714" mass="76728">MTTSGIILLLTLSAAKVAYSSGVFELRLLGVENPLGLDWRGECCSGPMASKPGAPCPSPCSVRVRACLKHYQAQVDTTTPCTFGDLVTPVLGNNSLQLGPEGHLITFRFDFTWPGTFSLIVEAWHDNNSSSTLSASKRLISRLTTQRFLEVGPEWSPGGTEGPVTYEYRVTCEPHYYGPGCATVCRPRDDNFGHYTCSDSGQRICTEGWTGDYCSQPKCLPGCDSVHGHCNNPNECLCQSGWKGKLCSECERYPGCLHGSCKKPWECLCDEGWGGLFCNQDLNYCTNHKPCKNNGTCFNTGQGSYTCSCPPGFAGSDCEEASTTPVGCRPGVCQNGATCIEEGKGNFKCECAAGWKGERCEKSSLSCGDLPCLNGGTCQDTATGFLCLCHPGYGSRDCSVELCPGGQCICPIGFTGRNCDINIDDCLSSPCANGATCIDGTNSFKCQCVPGFVGPLCQEPVDYCLAKPCANGATCANLINDYKCTCKPGFTGKDCSTDIDECSSNPCQHGGTCSDRVNGFLCTCPPEFRGSVCSEGGAMGNISRQVLTRTATKAEGLSTEHILVIATLSVAVPLAVLVAAVVVFCLKQRRTIERRKADEEARRQNEVNTVSSVSKRPDAHMIKNTWSGKSEPEETNWDPVYTLQRSRSQKQLNTELVRHGEPAKRLSLLSLDSAPPIHSNQSMLGEGSGKPGRGIERRSEYLKPGVYLISPPQA</sequence>
<keyword evidence="12" id="KW-0325">Glycoprotein</keyword>
<feature type="disulfide bond" evidence="14">
    <location>
        <begin position="172"/>
        <end position="181"/>
    </location>
</feature>
<reference evidence="21" key="1">
    <citation type="submission" date="2022-01" db="EMBL/GenBank/DDBJ databases">
        <authorList>
            <person name="King R."/>
        </authorList>
    </citation>
    <scope>NUCLEOTIDE SEQUENCE</scope>
</reference>
<keyword evidence="3 13" id="KW-0245">EGF-like domain</keyword>
<dbReference type="PROSITE" id="PS01186">
    <property type="entry name" value="EGF_2"/>
    <property type="match status" value="5"/>
</dbReference>
<feature type="disulfide bond" evidence="13">
    <location>
        <begin position="448"/>
        <end position="457"/>
    </location>
</feature>
<dbReference type="GO" id="GO:0007219">
    <property type="term" value="P:Notch signaling pathway"/>
    <property type="evidence" value="ECO:0007669"/>
    <property type="project" value="InterPro"/>
</dbReference>
<feature type="domain" description="EGF-like" evidence="19">
    <location>
        <begin position="281"/>
        <end position="319"/>
    </location>
</feature>
<feature type="transmembrane region" description="Helical" evidence="17">
    <location>
        <begin position="562"/>
        <end position="586"/>
    </location>
</feature>
<evidence type="ECO:0000256" key="5">
    <source>
        <dbReference type="ARBA" id="ARBA00022729"/>
    </source>
</evidence>
<dbReference type="FunFam" id="2.10.25.140:FF:000001">
    <property type="entry name" value="Delta-like protein"/>
    <property type="match status" value="1"/>
</dbReference>
<dbReference type="GO" id="GO:0005886">
    <property type="term" value="C:plasma membrane"/>
    <property type="evidence" value="ECO:0007669"/>
    <property type="project" value="UniProtKB-ARBA"/>
</dbReference>
<evidence type="ECO:0000256" key="9">
    <source>
        <dbReference type="ARBA" id="ARBA00022989"/>
    </source>
</evidence>
<evidence type="ECO:0000259" key="19">
    <source>
        <dbReference type="PROSITE" id="PS50026"/>
    </source>
</evidence>
<evidence type="ECO:0000256" key="1">
    <source>
        <dbReference type="ARBA" id="ARBA00004479"/>
    </source>
</evidence>
<name>A0A9P0HJ56_NEZVI</name>
<keyword evidence="9 15" id="KW-1133">Transmembrane helix</keyword>
<feature type="domain" description="EGF-like" evidence="19">
    <location>
        <begin position="422"/>
        <end position="458"/>
    </location>
</feature>
<dbReference type="InterPro" id="IPR051022">
    <property type="entry name" value="Notch_Cell-Fate_Det"/>
</dbReference>
<keyword evidence="11 13" id="KW-1015">Disulfide bond</keyword>
<dbReference type="GO" id="GO:0005509">
    <property type="term" value="F:calcium ion binding"/>
    <property type="evidence" value="ECO:0007669"/>
    <property type="project" value="InterPro"/>
</dbReference>
<dbReference type="InterPro" id="IPR001774">
    <property type="entry name" value="DSL"/>
</dbReference>
<dbReference type="Gene3D" id="2.10.25.10">
    <property type="entry name" value="Laminin"/>
    <property type="match status" value="7"/>
</dbReference>
<keyword evidence="10 15" id="KW-0472">Membrane</keyword>
<dbReference type="FunFam" id="2.10.25.10:FF:000230">
    <property type="entry name" value="Delta-like protein"/>
    <property type="match status" value="1"/>
</dbReference>
<feature type="disulfide bond" evidence="13">
    <location>
        <begin position="389"/>
        <end position="398"/>
    </location>
</feature>
<feature type="domain" description="EGF-like" evidence="19">
    <location>
        <begin position="363"/>
        <end position="399"/>
    </location>
</feature>
<organism evidence="21 22">
    <name type="scientific">Nezara viridula</name>
    <name type="common">Southern green stink bug</name>
    <name type="synonym">Cimex viridulus</name>
    <dbReference type="NCBI Taxonomy" id="85310"/>
    <lineage>
        <taxon>Eukaryota</taxon>
        <taxon>Metazoa</taxon>
        <taxon>Ecdysozoa</taxon>
        <taxon>Arthropoda</taxon>
        <taxon>Hexapoda</taxon>
        <taxon>Insecta</taxon>
        <taxon>Pterygota</taxon>
        <taxon>Neoptera</taxon>
        <taxon>Paraneoptera</taxon>
        <taxon>Hemiptera</taxon>
        <taxon>Heteroptera</taxon>
        <taxon>Panheteroptera</taxon>
        <taxon>Pentatomomorpha</taxon>
        <taxon>Pentatomoidea</taxon>
        <taxon>Pentatomidae</taxon>
        <taxon>Pentatominae</taxon>
        <taxon>Nezara</taxon>
    </lineage>
</organism>
<evidence type="ECO:0000256" key="15">
    <source>
        <dbReference type="RuleBase" id="RU280815"/>
    </source>
</evidence>
<feature type="compositionally biased region" description="Basic and acidic residues" evidence="16">
    <location>
        <begin position="596"/>
        <end position="605"/>
    </location>
</feature>
<dbReference type="Proteomes" id="UP001152798">
    <property type="component" value="Chromosome 5"/>
</dbReference>
<dbReference type="SUPFAM" id="SSF57196">
    <property type="entry name" value="EGF/Laminin"/>
    <property type="match status" value="3"/>
</dbReference>
<dbReference type="PROSITE" id="PS51051">
    <property type="entry name" value="DSL"/>
    <property type="match status" value="1"/>
</dbReference>
<feature type="disulfide bond" evidence="14">
    <location>
        <begin position="205"/>
        <end position="214"/>
    </location>
</feature>
<evidence type="ECO:0000256" key="12">
    <source>
        <dbReference type="ARBA" id="ARBA00023180"/>
    </source>
</evidence>
<feature type="domain" description="EGF-like" evidence="19">
    <location>
        <begin position="324"/>
        <end position="361"/>
    </location>
</feature>
<evidence type="ECO:0000256" key="6">
    <source>
        <dbReference type="ARBA" id="ARBA00022737"/>
    </source>
</evidence>
<dbReference type="GO" id="GO:0035214">
    <property type="term" value="P:eye-antennal disc development"/>
    <property type="evidence" value="ECO:0007669"/>
    <property type="project" value="UniProtKB-ARBA"/>
</dbReference>
<dbReference type="InterPro" id="IPR011651">
    <property type="entry name" value="Notch_ligand_N"/>
</dbReference>
<evidence type="ECO:0000256" key="2">
    <source>
        <dbReference type="ARBA" id="ARBA00022473"/>
    </source>
</evidence>
<dbReference type="SMART" id="SM00181">
    <property type="entry name" value="EGF"/>
    <property type="match status" value="8"/>
</dbReference>
<evidence type="ECO:0000256" key="16">
    <source>
        <dbReference type="SAM" id="MobiDB-lite"/>
    </source>
</evidence>
<keyword evidence="2 15" id="KW-0217">Developmental protein</keyword>
<feature type="region of interest" description="Disordered" evidence="16">
    <location>
        <begin position="672"/>
        <end position="700"/>
    </location>
</feature>
<dbReference type="GO" id="GO:0043208">
    <property type="term" value="F:glycosphingolipid binding"/>
    <property type="evidence" value="ECO:0007669"/>
    <property type="project" value="UniProtKB-ARBA"/>
</dbReference>
<feature type="disulfide bond" evidence="13">
    <location>
        <begin position="351"/>
        <end position="360"/>
    </location>
</feature>
<feature type="domain" description="DSL" evidence="20">
    <location>
        <begin position="170"/>
        <end position="214"/>
    </location>
</feature>
<feature type="disulfide bond" evidence="13">
    <location>
        <begin position="309"/>
        <end position="318"/>
    </location>
</feature>
<protein>
    <recommendedName>
        <fullName evidence="15">Delta-like protein</fullName>
    </recommendedName>
</protein>
<dbReference type="GO" id="GO:0009986">
    <property type="term" value="C:cell surface"/>
    <property type="evidence" value="ECO:0007669"/>
    <property type="project" value="UniProtKB-ARBA"/>
</dbReference>
<evidence type="ECO:0000256" key="11">
    <source>
        <dbReference type="ARBA" id="ARBA00023157"/>
    </source>
</evidence>
<keyword evidence="5 15" id="KW-0732">Signal</keyword>
<comment type="function">
    <text evidence="15">Putative Notch ligand involved in the mediation of Notch signaling.</text>
</comment>
<accession>A0A9P0HJ56</accession>
<evidence type="ECO:0000256" key="8">
    <source>
        <dbReference type="ARBA" id="ARBA00022843"/>
    </source>
</evidence>
<dbReference type="InterPro" id="IPR018097">
    <property type="entry name" value="EGF_Ca-bd_CS"/>
</dbReference>
<dbReference type="GO" id="GO:0008587">
    <property type="term" value="P:imaginal disc-derived wing margin morphogenesis"/>
    <property type="evidence" value="ECO:0007669"/>
    <property type="project" value="UniProtKB-ARBA"/>
</dbReference>
<dbReference type="GO" id="GO:0048100">
    <property type="term" value="P:wing disc anterior/posterior pattern formation"/>
    <property type="evidence" value="ECO:0007669"/>
    <property type="project" value="UniProtKB-ARBA"/>
</dbReference>
<feature type="disulfide bond" evidence="13">
    <location>
        <begin position="524"/>
        <end position="533"/>
    </location>
</feature>
<dbReference type="FunFam" id="2.10.25.10:FF:000004">
    <property type="entry name" value="Neurogenic locus notch 1"/>
    <property type="match status" value="1"/>
</dbReference>
<dbReference type="EMBL" id="OV725081">
    <property type="protein sequence ID" value="CAH1403049.1"/>
    <property type="molecule type" value="Genomic_DNA"/>
</dbReference>
<dbReference type="Pfam" id="PF07657">
    <property type="entry name" value="MNNL"/>
    <property type="match status" value="1"/>
</dbReference>
<dbReference type="GO" id="GO:0045179">
    <property type="term" value="C:apical cortex"/>
    <property type="evidence" value="ECO:0007669"/>
    <property type="project" value="UniProtKB-ARBA"/>
</dbReference>
<dbReference type="PROSITE" id="PS00022">
    <property type="entry name" value="EGF_1"/>
    <property type="match status" value="6"/>
</dbReference>
<evidence type="ECO:0000256" key="14">
    <source>
        <dbReference type="PROSITE-ProRule" id="PRU00377"/>
    </source>
</evidence>
<dbReference type="PROSITE" id="PS00010">
    <property type="entry name" value="ASX_HYDROXYL"/>
    <property type="match status" value="4"/>
</dbReference>
<evidence type="ECO:0000256" key="4">
    <source>
        <dbReference type="ARBA" id="ARBA00022692"/>
    </source>
</evidence>
<dbReference type="SMART" id="SM00179">
    <property type="entry name" value="EGF_CA"/>
    <property type="match status" value="6"/>
</dbReference>
<dbReference type="Pfam" id="PF21700">
    <property type="entry name" value="EGF_DL_JAG"/>
    <property type="match status" value="1"/>
</dbReference>
<feature type="chain" id="PRO_5040312086" description="Delta-like protein" evidence="18">
    <location>
        <begin position="21"/>
        <end position="714"/>
    </location>
</feature>
<dbReference type="InterPro" id="IPR000152">
    <property type="entry name" value="EGF-type_Asp/Asn_hydroxyl_site"/>
</dbReference>